<name>A0A127K7F3_9RHOO</name>
<dbReference type="STRING" id="1134435.AC731_013700"/>
<evidence type="ECO:0000256" key="3">
    <source>
        <dbReference type="ARBA" id="ARBA00022643"/>
    </source>
</evidence>
<keyword evidence="5" id="KW-0503">Monooxygenase</keyword>
<keyword evidence="6" id="KW-0223">Dioxygenase</keyword>
<dbReference type="RefSeq" id="WP_048706906.1">
    <property type="nucleotide sequence ID" value="NZ_CP014646.1"/>
</dbReference>
<dbReference type="InterPro" id="IPR004136">
    <property type="entry name" value="NMO"/>
</dbReference>
<organism evidence="6 7">
    <name type="scientific">Thauera humireducens</name>
    <dbReference type="NCBI Taxonomy" id="1134435"/>
    <lineage>
        <taxon>Bacteria</taxon>
        <taxon>Pseudomonadati</taxon>
        <taxon>Pseudomonadota</taxon>
        <taxon>Betaproteobacteria</taxon>
        <taxon>Rhodocyclales</taxon>
        <taxon>Zoogloeaceae</taxon>
        <taxon>Thauera</taxon>
    </lineage>
</organism>
<evidence type="ECO:0000313" key="6">
    <source>
        <dbReference type="EMBL" id="AMO37895.1"/>
    </source>
</evidence>
<sequence>MSLPASLRGRFSVPAIAAPMFLVSGPELVIETCKAGVAGTFPAMNARPAAQLDEWLTRIDAELAAHRAASPDAPCAPHGVNLILHASNVRLQEDLEILVRHRVPIVITSLGNPAEVVKVVHGYGGLVLSDVVHAYHARKAIAAGVDGIIAVAGGAGGHAGGQNVISLVREIREFWDGLLVAAGAISDGAAIRAVEVLGADLAYMGTRFIATREAMAQPEYKQMVVDCAPADIVYTDAISGTNANFMWPSLERAGYRREELAAGFGKGKLHDLAEEAKAWRDVWSAGHGVATIHDVPTTAELVARLAREYRAACALPPSAALTLA</sequence>
<dbReference type="GO" id="GO:0051213">
    <property type="term" value="F:dioxygenase activity"/>
    <property type="evidence" value="ECO:0007669"/>
    <property type="project" value="UniProtKB-KW"/>
</dbReference>
<keyword evidence="2" id="KW-0285">Flavoprotein</keyword>
<dbReference type="InterPro" id="IPR013785">
    <property type="entry name" value="Aldolase_TIM"/>
</dbReference>
<protein>
    <submittedName>
        <fullName evidence="6">2-nitropropane dioxygenase</fullName>
    </submittedName>
</protein>
<keyword evidence="7" id="KW-1185">Reference proteome</keyword>
<evidence type="ECO:0000256" key="2">
    <source>
        <dbReference type="ARBA" id="ARBA00022630"/>
    </source>
</evidence>
<accession>A0A127K7F3</accession>
<dbReference type="EMBL" id="CP014646">
    <property type="protein sequence ID" value="AMO37895.1"/>
    <property type="molecule type" value="Genomic_DNA"/>
</dbReference>
<comment type="similarity">
    <text evidence="1">Belongs to the nitronate monooxygenase family. NMO class I subfamily.</text>
</comment>
<dbReference type="CDD" id="cd04730">
    <property type="entry name" value="NPD_like"/>
    <property type="match status" value="1"/>
</dbReference>
<keyword evidence="3" id="KW-0288">FMN</keyword>
<gene>
    <name evidence="6" type="ORF">AC731_013700</name>
</gene>
<evidence type="ECO:0000256" key="1">
    <source>
        <dbReference type="ARBA" id="ARBA00009881"/>
    </source>
</evidence>
<dbReference type="AlphaFoldDB" id="A0A127K7F3"/>
<dbReference type="Gene3D" id="3.20.20.70">
    <property type="entry name" value="Aldolase class I"/>
    <property type="match status" value="1"/>
</dbReference>
<dbReference type="GO" id="GO:0018580">
    <property type="term" value="F:nitronate monooxygenase activity"/>
    <property type="evidence" value="ECO:0007669"/>
    <property type="project" value="InterPro"/>
</dbReference>
<dbReference type="PANTHER" id="PTHR42747:SF4">
    <property type="entry name" value="BLR1330 PROTEIN"/>
    <property type="match status" value="1"/>
</dbReference>
<dbReference type="Proteomes" id="UP000036902">
    <property type="component" value="Chromosome"/>
</dbReference>
<evidence type="ECO:0000256" key="4">
    <source>
        <dbReference type="ARBA" id="ARBA00023002"/>
    </source>
</evidence>
<dbReference type="SUPFAM" id="SSF51412">
    <property type="entry name" value="Inosine monophosphate dehydrogenase (IMPDH)"/>
    <property type="match status" value="1"/>
</dbReference>
<evidence type="ECO:0000256" key="5">
    <source>
        <dbReference type="ARBA" id="ARBA00023033"/>
    </source>
</evidence>
<dbReference type="FunFam" id="3.20.20.70:FF:000210">
    <property type="entry name" value="2-nitropropane dioxygenase"/>
    <property type="match status" value="1"/>
</dbReference>
<dbReference type="KEGG" id="thu:AC731_013700"/>
<dbReference type="Pfam" id="PF03060">
    <property type="entry name" value="NMO"/>
    <property type="match status" value="1"/>
</dbReference>
<reference evidence="7" key="1">
    <citation type="submission" date="2016-03" db="EMBL/GenBank/DDBJ databases">
        <authorList>
            <person name="Ma C."/>
            <person name="Zhou S."/>
            <person name="Yang G."/>
        </authorList>
    </citation>
    <scope>NUCLEOTIDE SEQUENCE [LARGE SCALE GENOMIC DNA]</scope>
    <source>
        <strain evidence="7">SgZ-1</strain>
    </source>
</reference>
<dbReference type="PANTHER" id="PTHR42747">
    <property type="entry name" value="NITRONATE MONOOXYGENASE-RELATED"/>
    <property type="match status" value="1"/>
</dbReference>
<proteinExistence type="inferred from homology"/>
<evidence type="ECO:0000313" key="7">
    <source>
        <dbReference type="Proteomes" id="UP000036902"/>
    </source>
</evidence>
<keyword evidence="4" id="KW-0560">Oxidoreductase</keyword>